<evidence type="ECO:0008006" key="4">
    <source>
        <dbReference type="Google" id="ProtNLM"/>
    </source>
</evidence>
<dbReference type="PROSITE" id="PS51257">
    <property type="entry name" value="PROKAR_LIPOPROTEIN"/>
    <property type="match status" value="1"/>
</dbReference>
<dbReference type="EMBL" id="JARSFG010000043">
    <property type="protein sequence ID" value="MEC1180748.1"/>
    <property type="molecule type" value="Genomic_DNA"/>
</dbReference>
<proteinExistence type="predicted"/>
<protein>
    <recommendedName>
        <fullName evidence="4">Lipoprotein</fullName>
    </recommendedName>
</protein>
<dbReference type="Proteomes" id="UP001344888">
    <property type="component" value="Unassembled WGS sequence"/>
</dbReference>
<keyword evidence="3" id="KW-1185">Reference proteome</keyword>
<dbReference type="AlphaFoldDB" id="A0AAW9NWH8"/>
<comment type="caution">
    <text evidence="2">The sequence shown here is derived from an EMBL/GenBank/DDBJ whole genome shotgun (WGS) entry which is preliminary data.</text>
</comment>
<feature type="chain" id="PRO_5043790887" description="Lipoprotein" evidence="1">
    <location>
        <begin position="23"/>
        <end position="116"/>
    </location>
</feature>
<reference evidence="2 3" key="1">
    <citation type="submission" date="2023-03" db="EMBL/GenBank/DDBJ databases">
        <title>Bacillus Genome Sequencing.</title>
        <authorList>
            <person name="Dunlap C."/>
        </authorList>
    </citation>
    <scope>NUCLEOTIDE SEQUENCE [LARGE SCALE GENOMIC DNA]</scope>
    <source>
        <strain evidence="2 3">B-59205</strain>
    </source>
</reference>
<dbReference type="RefSeq" id="WP_326125234.1">
    <property type="nucleotide sequence ID" value="NZ_JARSFG010000043.1"/>
</dbReference>
<evidence type="ECO:0000313" key="2">
    <source>
        <dbReference type="EMBL" id="MEC1180748.1"/>
    </source>
</evidence>
<sequence>MKKMFIVSLLFCLALISCSAGSPTNPTARSILKEDAQADILQYEGLIYSNAAHLDIAFTKCEKLGEIKKTTTISSGFKDFYATQLTAGTEIFSTNTQLIIAEVNGKQIPYLALIEG</sequence>
<evidence type="ECO:0000313" key="3">
    <source>
        <dbReference type="Proteomes" id="UP001344888"/>
    </source>
</evidence>
<accession>A0AAW9NWH8</accession>
<organism evidence="2 3">
    <name type="scientific">Metasolibacillus meyeri</name>
    <dbReference type="NCBI Taxonomy" id="1071052"/>
    <lineage>
        <taxon>Bacteria</taxon>
        <taxon>Bacillati</taxon>
        <taxon>Bacillota</taxon>
        <taxon>Bacilli</taxon>
        <taxon>Bacillales</taxon>
        <taxon>Caryophanaceae</taxon>
        <taxon>Metasolibacillus</taxon>
    </lineage>
</organism>
<keyword evidence="1" id="KW-0732">Signal</keyword>
<name>A0AAW9NWH8_9BACL</name>
<gene>
    <name evidence="2" type="ORF">P9B03_20045</name>
</gene>
<evidence type="ECO:0000256" key="1">
    <source>
        <dbReference type="SAM" id="SignalP"/>
    </source>
</evidence>
<feature type="signal peptide" evidence="1">
    <location>
        <begin position="1"/>
        <end position="22"/>
    </location>
</feature>